<dbReference type="Proteomes" id="UP000093343">
    <property type="component" value="Unassembled WGS sequence"/>
</dbReference>
<keyword evidence="1" id="KW-0175">Coiled coil</keyword>
<sequence>MNLKIKFSLTLLLSVVLAGCNNSNKEKELELKEKELLLKEKELSLKEMQADRPKITTNDAVRLAEKQFRKYLPKILTSHDAEFDLQQSYTGDFTGDGIEDVAVYFSLVPKDGGNAIVGQGLTLYQNSGYDVKVIAGYEPETLFQFDKITNGHIHVELLEYAENDGHCCPSIRTPHVLTISGSNVY</sequence>
<reference evidence="3" key="1">
    <citation type="submission" date="2016-03" db="EMBL/GenBank/DDBJ databases">
        <title>Draft genome sequence of Paenibacillus glacialis DSM 22343.</title>
        <authorList>
            <person name="Shin S.-K."/>
            <person name="Yi H."/>
        </authorList>
    </citation>
    <scope>NUCLEOTIDE SEQUENCE [LARGE SCALE GENOMIC DNA]</scope>
    <source>
        <strain evidence="3">CCUG 60099</strain>
    </source>
</reference>
<evidence type="ECO:0008006" key="4">
    <source>
        <dbReference type="Google" id="ProtNLM"/>
    </source>
</evidence>
<comment type="caution">
    <text evidence="2">The sequence shown here is derived from an EMBL/GenBank/DDBJ whole genome shotgun (WGS) entry which is preliminary data.</text>
</comment>
<protein>
    <recommendedName>
        <fullName evidence="4">Lipoprotein</fullName>
    </recommendedName>
</protein>
<evidence type="ECO:0000256" key="1">
    <source>
        <dbReference type="SAM" id="Coils"/>
    </source>
</evidence>
<evidence type="ECO:0000313" key="3">
    <source>
        <dbReference type="Proteomes" id="UP000093343"/>
    </source>
</evidence>
<proteinExistence type="predicted"/>
<name>A0ABX2XQ90_9FLAO</name>
<dbReference type="RefSeq" id="WP_065447656.1">
    <property type="nucleotide sequence ID" value="NZ_LVEN01000001.1"/>
</dbReference>
<feature type="coiled-coil region" evidence="1">
    <location>
        <begin position="22"/>
        <end position="51"/>
    </location>
</feature>
<organism evidence="2 3">
    <name type="scientific">Flavobacterium piscis</name>
    <dbReference type="NCBI Taxonomy" id="1114874"/>
    <lineage>
        <taxon>Bacteria</taxon>
        <taxon>Pseudomonadati</taxon>
        <taxon>Bacteroidota</taxon>
        <taxon>Flavobacteriia</taxon>
        <taxon>Flavobacteriales</taxon>
        <taxon>Flavobacteriaceae</taxon>
        <taxon>Flavobacterium</taxon>
    </lineage>
</organism>
<keyword evidence="3" id="KW-1185">Reference proteome</keyword>
<evidence type="ECO:0000313" key="2">
    <source>
        <dbReference type="EMBL" id="OCB78333.1"/>
    </source>
</evidence>
<gene>
    <name evidence="2" type="ORF">FLP_01125</name>
</gene>
<dbReference type="PROSITE" id="PS51257">
    <property type="entry name" value="PROKAR_LIPOPROTEIN"/>
    <property type="match status" value="1"/>
</dbReference>
<dbReference type="EMBL" id="LVEN01000001">
    <property type="protein sequence ID" value="OCB78333.1"/>
    <property type="molecule type" value="Genomic_DNA"/>
</dbReference>
<accession>A0ABX2XQ90</accession>